<protein>
    <submittedName>
        <fullName evidence="2">Phage resistance protein</fullName>
    </submittedName>
</protein>
<feature type="domain" description="ATPase AAA-type core" evidence="1">
    <location>
        <begin position="48"/>
        <end position="369"/>
    </location>
</feature>
<dbReference type="InterPro" id="IPR003959">
    <property type="entry name" value="ATPase_AAA_core"/>
</dbReference>
<proteinExistence type="predicted"/>
<evidence type="ECO:0000313" key="2">
    <source>
        <dbReference type="EMBL" id="OBX65374.1"/>
    </source>
</evidence>
<sequence>MIIEYSVENFKSIKEEQILSLVKNSSNEYPHNYFDSRAPVTPELLKTAVIYGANASGKTSLLKSLFHMQEIIEDSFKKDIDEPINVIPFRFCPISRVKPTTFNIIFVVNLPNSENIMQPTKVEYGFSANQKIVFEEWLSVYPKSREQSWFHRIYDEEKKEYKWTDSAIFKGEKSTWKKNTRSDQLFLSTAVHLNSEQLKPIYNALTDNIKIIGGDRIDNKVTKEACKSHGAIKELILSLLKQADIDVQDIIFKKPNIKNIKFPKGLPVELQNRITKDILEEDEVYFVHTDSQGGKVEIVLSEESDGTQKIFEFASLIFLTLGNGGTLVIDEFNKSLHPDLVRYLVKIFNSKENFKNGQLIFTTHETSILRKDLLRRDQIWFCEKNKLMETNLYPLTDFSPHKERDDIEECYLYGRYGGKPIIDEFQFPIQEILKYEEFIDGKSK</sequence>
<dbReference type="PANTHER" id="PTHR40396:SF1">
    <property type="entry name" value="ATPASE AAA-TYPE CORE DOMAIN-CONTAINING PROTEIN"/>
    <property type="match status" value="1"/>
</dbReference>
<dbReference type="InterPro" id="IPR027417">
    <property type="entry name" value="P-loop_NTPase"/>
</dbReference>
<gene>
    <name evidence="2" type="ORF">A9299_08805</name>
</gene>
<dbReference type="SUPFAM" id="SSF52540">
    <property type="entry name" value="P-loop containing nucleoside triphosphate hydrolases"/>
    <property type="match status" value="1"/>
</dbReference>
<dbReference type="GO" id="GO:0016887">
    <property type="term" value="F:ATP hydrolysis activity"/>
    <property type="evidence" value="ECO:0007669"/>
    <property type="project" value="InterPro"/>
</dbReference>
<organism evidence="2">
    <name type="scientific">Faucicola osloensis</name>
    <name type="common">Moraxella osloensis</name>
    <dbReference type="NCBI Taxonomy" id="34062"/>
    <lineage>
        <taxon>Bacteria</taxon>
        <taxon>Pseudomonadati</taxon>
        <taxon>Pseudomonadota</taxon>
        <taxon>Gammaproteobacteria</taxon>
        <taxon>Moraxellales</taxon>
        <taxon>Moraxellaceae</taxon>
        <taxon>Faucicola</taxon>
    </lineage>
</organism>
<dbReference type="Pfam" id="PF13304">
    <property type="entry name" value="AAA_21"/>
    <property type="match status" value="1"/>
</dbReference>
<comment type="caution">
    <text evidence="2">The sequence shown here is derived from an EMBL/GenBank/DDBJ whole genome shotgun (WGS) entry which is preliminary data.</text>
</comment>
<accession>A0AA91JA66</accession>
<dbReference type="PANTHER" id="PTHR40396">
    <property type="entry name" value="ATPASE-LIKE PROTEIN"/>
    <property type="match status" value="1"/>
</dbReference>
<dbReference type="Gene3D" id="3.40.50.300">
    <property type="entry name" value="P-loop containing nucleotide triphosphate hydrolases"/>
    <property type="match status" value="1"/>
</dbReference>
<dbReference type="AlphaFoldDB" id="A0AA91JA66"/>
<dbReference type="EMBL" id="LZMT01000010">
    <property type="protein sequence ID" value="OBX65374.1"/>
    <property type="molecule type" value="Genomic_DNA"/>
</dbReference>
<reference evidence="2" key="1">
    <citation type="submission" date="2016-06" db="EMBL/GenBank/DDBJ databases">
        <title>Draft genome of Moraxella osloensis CCUG 67237.</title>
        <authorList>
            <person name="Salva-Serra F."/>
            <person name="Engstrom-Jakobsson H."/>
            <person name="Thorell K."/>
            <person name="Gonzales-Siles L."/>
            <person name="Karlsson R."/>
            <person name="Boulund F."/>
            <person name="Engstrand L."/>
            <person name="Kristiansson E."/>
            <person name="Moore E."/>
        </authorList>
    </citation>
    <scope>NUCLEOTIDE SEQUENCE [LARGE SCALE GENOMIC DNA]</scope>
    <source>
        <strain evidence="2">CCUG 67237</strain>
    </source>
</reference>
<dbReference type="GO" id="GO:0005524">
    <property type="term" value="F:ATP binding"/>
    <property type="evidence" value="ECO:0007669"/>
    <property type="project" value="InterPro"/>
</dbReference>
<name>A0AA91JA66_FAUOS</name>
<evidence type="ECO:0000259" key="1">
    <source>
        <dbReference type="Pfam" id="PF13304"/>
    </source>
</evidence>